<accession>A0A0P7C6G4</accession>
<evidence type="ECO:0008006" key="3">
    <source>
        <dbReference type="Google" id="ProtNLM"/>
    </source>
</evidence>
<organism evidence="1 2">
    <name type="scientific">Jiulongibacter sediminis</name>
    <dbReference type="NCBI Taxonomy" id="1605367"/>
    <lineage>
        <taxon>Bacteria</taxon>
        <taxon>Pseudomonadati</taxon>
        <taxon>Bacteroidota</taxon>
        <taxon>Cytophagia</taxon>
        <taxon>Cytophagales</taxon>
        <taxon>Leadbetterellaceae</taxon>
        <taxon>Jiulongibacter</taxon>
    </lineage>
</organism>
<dbReference type="STRING" id="1605367.AFM12_11755"/>
<protein>
    <recommendedName>
        <fullName evidence="3">Adhesin domain-containing protein</fullName>
    </recommendedName>
</protein>
<evidence type="ECO:0000313" key="2">
    <source>
        <dbReference type="Proteomes" id="UP000050454"/>
    </source>
</evidence>
<dbReference type="OrthoDB" id="1117657at2"/>
<gene>
    <name evidence="1" type="ORF">AFM12_11755</name>
</gene>
<dbReference type="Proteomes" id="UP000050454">
    <property type="component" value="Unassembled WGS sequence"/>
</dbReference>
<proteinExistence type="predicted"/>
<keyword evidence="2" id="KW-1185">Reference proteome</keyword>
<evidence type="ECO:0000313" key="1">
    <source>
        <dbReference type="EMBL" id="KPM47901.1"/>
    </source>
</evidence>
<name>A0A0P7C6G4_9BACT</name>
<sequence>MKAKILIVLGLLLLNFGLQAKEKECIKLHVGHNEVPENLIEKKKSITHTHHLSGHEPVHIENHFGDVKVRVWEKPEVKVNIEITANAPSEKKVQAFLEIVKIHSEKVNGEIHFKTDLQCLASAFENNINGGDDKEERNFLRVDYEVWMPEGHDLTVENSHGDVYIPRFLSVLNLHQNYGNLFADHLKNERSVIDLNFGKGFIKSMKGGQLNARQTALLIDKAENVVMTNTSGNVKVLMADHVDMKTSYGSGHIDKVSESCRFQVKYAKEFILGEIMADVDKLEIESSHTNLELPLCVKGRYDLSTNTRNTDLVLKDQPKVHYITTGNDAEKRMLIGTTTETNATKVRVTSSYGRVEVK</sequence>
<reference evidence="1 2" key="1">
    <citation type="submission" date="2015-07" db="EMBL/GenBank/DDBJ databases">
        <title>The draft genome sequence of Leadbetterella sp. JN14-9.</title>
        <authorList>
            <person name="Liu Y."/>
            <person name="Du J."/>
            <person name="Shao Z."/>
        </authorList>
    </citation>
    <scope>NUCLEOTIDE SEQUENCE [LARGE SCALE GENOMIC DNA]</scope>
    <source>
        <strain evidence="1 2">JN14-9</strain>
    </source>
</reference>
<dbReference type="RefSeq" id="WP_055148430.1">
    <property type="nucleotide sequence ID" value="NZ_JXSZ01000009.1"/>
</dbReference>
<dbReference type="EMBL" id="LGTQ01000009">
    <property type="protein sequence ID" value="KPM47901.1"/>
    <property type="molecule type" value="Genomic_DNA"/>
</dbReference>
<dbReference type="AlphaFoldDB" id="A0A0P7C6G4"/>
<comment type="caution">
    <text evidence="1">The sequence shown here is derived from an EMBL/GenBank/DDBJ whole genome shotgun (WGS) entry which is preliminary data.</text>
</comment>